<feature type="region of interest" description="Disordered" evidence="3">
    <location>
        <begin position="80"/>
        <end position="124"/>
    </location>
</feature>
<evidence type="ECO:0000256" key="1">
    <source>
        <dbReference type="ARBA" id="ARBA00023054"/>
    </source>
</evidence>
<feature type="compositionally biased region" description="Basic residues" evidence="3">
    <location>
        <begin position="1"/>
        <end position="10"/>
    </location>
</feature>
<evidence type="ECO:0000256" key="3">
    <source>
        <dbReference type="SAM" id="MobiDB-lite"/>
    </source>
</evidence>
<accession>A0A8S0Q8Q5</accession>
<feature type="coiled-coil region" evidence="2">
    <location>
        <begin position="404"/>
        <end position="498"/>
    </location>
</feature>
<evidence type="ECO:0000313" key="6">
    <source>
        <dbReference type="Proteomes" id="UP000594638"/>
    </source>
</evidence>
<keyword evidence="6" id="KW-1185">Reference proteome</keyword>
<feature type="coiled-coil region" evidence="2">
    <location>
        <begin position="147"/>
        <end position="230"/>
    </location>
</feature>
<feature type="coiled-coil region" evidence="2">
    <location>
        <begin position="270"/>
        <end position="325"/>
    </location>
</feature>
<protein>
    <submittedName>
        <fullName evidence="5">Leucine-rich repeat-containing DDB_G0290503</fullName>
    </submittedName>
</protein>
<reference evidence="5 6" key="1">
    <citation type="submission" date="2019-12" db="EMBL/GenBank/DDBJ databases">
        <authorList>
            <person name="Alioto T."/>
            <person name="Alioto T."/>
            <person name="Gomez Garrido J."/>
        </authorList>
    </citation>
    <scope>NUCLEOTIDE SEQUENCE [LARGE SCALE GENOMIC DNA]</scope>
</reference>
<dbReference type="AlphaFoldDB" id="A0A8S0Q8Q5"/>
<comment type="caution">
    <text evidence="5">The sequence shown here is derived from an EMBL/GenBank/DDBJ whole genome shotgun (WGS) entry which is preliminary data.</text>
</comment>
<proteinExistence type="predicted"/>
<dbReference type="PANTHER" id="PTHR47357:SF1">
    <property type="entry name" value="SPINDLE POLE BODY COMPONENT 110"/>
    <property type="match status" value="1"/>
</dbReference>
<keyword evidence="1 2" id="KW-0175">Coiled coil</keyword>
<feature type="domain" description="NAB" evidence="4">
    <location>
        <begin position="6"/>
        <end position="78"/>
    </location>
</feature>
<dbReference type="PROSITE" id="PS51774">
    <property type="entry name" value="NAB"/>
    <property type="match status" value="1"/>
</dbReference>
<dbReference type="PANTHER" id="PTHR47357">
    <property type="entry name" value="COP1-INTERACTIVE PROTEIN 1"/>
    <property type="match status" value="1"/>
</dbReference>
<evidence type="ECO:0000313" key="5">
    <source>
        <dbReference type="EMBL" id="CAA2961182.1"/>
    </source>
</evidence>
<sequence>MPKHSLRKSFKSFFQSHVDPEKDERTKSEIEGKVQKILNILKMEDDKDGKEKLKDMIQDFYNQYCSLFDRYDHLTEALRRRSHAKQGKHGSSSSSDSDSDSDDSPKNKGTRIGKFENDFNNSSGNTKQELEIAYSLIRENEAAIYSTGEGERNAEDLRTNIQQLRQENEAVQLELEAKVGVFSTLKGQLESAEKEVAKLSQIQKATEEENNSLSSQILQLKDEIKQSQKTRVQETSKLLIQIETIKEELMNKISGQQKTLEEKEKFAVLVRDLELKIDSLSNLKSELEERLRTKIQDVIQLHEEKEKLKVQNSELDKKSSNIQDKGNKLREEMAVQQSKISEVKKILTEREDELIALQTKLYNVQNEAAFQITALSEEVNHLREEKEHLWSEKSLLEVQIERSNQESMESLARLEYQNTELQNKIRDKDEKLKEQEETFVKLSEEHKKLEVKFQNSEENPKTTERNIEEIEVQFRKDVDRLEENIEDLKRSLEMKGDEVSTLVENLRNTEVKLRLTSQKLRITEQLLAEKEDSHRSKEEKLQEQQKLLVERVATMTGTVETYQKAQLNTTKEISKKVNDTLTRIESFSVKFEECYGHLESRICEVMNKVDIATNWIKESNGEKVRLKLEIANFIPQLKDKKEQELLLRAKVGELETTVLKNSNEKDILTKIVKQGKEKMTELEKLIKEQDEKLEDLEREINKKDLGFLTLAEQKREAIKQLCILIDYQRNRYDDLISKPARGRRQIAP</sequence>
<feature type="coiled-coil region" evidence="2">
    <location>
        <begin position="672"/>
        <end position="706"/>
    </location>
</feature>
<evidence type="ECO:0000256" key="2">
    <source>
        <dbReference type="SAM" id="Coils"/>
    </source>
</evidence>
<dbReference type="InterPro" id="IPR011684">
    <property type="entry name" value="NAB"/>
</dbReference>
<dbReference type="Gramene" id="OE9A057282T2">
    <property type="protein sequence ID" value="OE9A057282C2"/>
    <property type="gene ID" value="OE9A057282"/>
</dbReference>
<feature type="region of interest" description="Disordered" evidence="3">
    <location>
        <begin position="1"/>
        <end position="30"/>
    </location>
</feature>
<dbReference type="GO" id="GO:0005856">
    <property type="term" value="C:cytoskeleton"/>
    <property type="evidence" value="ECO:0007669"/>
    <property type="project" value="TreeGrafter"/>
</dbReference>
<evidence type="ECO:0000259" key="4">
    <source>
        <dbReference type="PROSITE" id="PS51774"/>
    </source>
</evidence>
<dbReference type="OrthoDB" id="2441647at2759"/>
<dbReference type="Gramene" id="OE9A057282T1">
    <property type="protein sequence ID" value="OE9A057282C1"/>
    <property type="gene ID" value="OE9A057282"/>
</dbReference>
<dbReference type="GO" id="GO:0003779">
    <property type="term" value="F:actin binding"/>
    <property type="evidence" value="ECO:0007669"/>
    <property type="project" value="InterPro"/>
</dbReference>
<dbReference type="Proteomes" id="UP000594638">
    <property type="component" value="Unassembled WGS sequence"/>
</dbReference>
<name>A0A8S0Q8Q5_OLEEU</name>
<gene>
    <name evidence="5" type="ORF">OLEA9_A057282</name>
</gene>
<dbReference type="GO" id="GO:0005200">
    <property type="term" value="F:structural constituent of cytoskeleton"/>
    <property type="evidence" value="ECO:0007669"/>
    <property type="project" value="TreeGrafter"/>
</dbReference>
<dbReference type="EMBL" id="CACTIH010000509">
    <property type="protein sequence ID" value="CAA2961182.1"/>
    <property type="molecule type" value="Genomic_DNA"/>
</dbReference>
<organism evidence="5 6">
    <name type="scientific">Olea europaea subsp. europaea</name>
    <dbReference type="NCBI Taxonomy" id="158383"/>
    <lineage>
        <taxon>Eukaryota</taxon>
        <taxon>Viridiplantae</taxon>
        <taxon>Streptophyta</taxon>
        <taxon>Embryophyta</taxon>
        <taxon>Tracheophyta</taxon>
        <taxon>Spermatophyta</taxon>
        <taxon>Magnoliopsida</taxon>
        <taxon>eudicotyledons</taxon>
        <taxon>Gunneridae</taxon>
        <taxon>Pentapetalae</taxon>
        <taxon>asterids</taxon>
        <taxon>lamiids</taxon>
        <taxon>Lamiales</taxon>
        <taxon>Oleaceae</taxon>
        <taxon>Oleeae</taxon>
        <taxon>Olea</taxon>
    </lineage>
</organism>
<feature type="compositionally biased region" description="Basic and acidic residues" evidence="3">
    <location>
        <begin position="18"/>
        <end position="30"/>
    </location>
</feature>